<evidence type="ECO:0000256" key="6">
    <source>
        <dbReference type="PROSITE-ProRule" id="PRU00176"/>
    </source>
</evidence>
<dbReference type="PROSITE" id="PS50404">
    <property type="entry name" value="GST_NTER"/>
    <property type="match status" value="2"/>
</dbReference>
<feature type="region of interest" description="Disordered" evidence="7">
    <location>
        <begin position="747"/>
        <end position="996"/>
    </location>
</feature>
<sequence length="1186" mass="136486">LWLVNVVAEEGNKSTMPATMLVPWSNSLFACLFVGIFLKQTNSVRAENRAGDHFDTFQPFHNYYTSKSQGLSEPIRLLFHDQKIEFIDHRFDRNEWPKIKPTIGMFGQVPCLYENGNPIVQSGAIMRHLGRRFDLYGNADEMTYVDEIYEGICDLKRKYAPFIYTEHSEEEVEKFTKEVLLVELQKFENLLKGKKYILNDKISFADYSLFDMLDTLLMLSPACLSNTIERAKELRMSTDAVDSTPEVPLALTFSQHSCLSNSLKVAILAKMPLYKLVYFDIRGLAEPIRLLLHDQRVQFLDNRIQQKDWPEMKSQMLFGQVPCLYEDDQPIVQSGAIMRHLGRRFGLYGNAEEMTYVDQIYEGVVDLRLKYARLIYSDSFHDSKGKFVNEVLPDELAKFEKILTRKKYILDDEITFADYALAELLDVLLILSSTCLENFTALTIYHSRFMNRPNLKNYLSSDIQNERRWNEKVHLVQISSISPLLTREQIYHMFSYFGRIEEFRMYPTDTNQTNFIGQTKLCYIRYVRSSSADTAQHMTNTVFIDRALICVPVPEGKIPEEDMALMLGGPTLPGQRQLPLGVVSETRHVDGRDLIVTIDPKLTQLGLPAYPPLSGSLPMSTVEEVRRTVFISGLAADVDKYDLMMFLNDNIGEVMYLRMAGRRDAAQRCAYVEFSSQLSVVNALQKNGLLYKGQRLRMWHSNTSIAKPLAKTLDMAKKEVEEAVRQSGILATAAPFNEDEVDRLIQRANSPLYHRGSRRHSRRRSRSRRRYSRSRDRSPRTPPRRYFIRSSTPPHLRLRRRSRRRDRRRRRSSTSSGSSYHRSRPEKSTARKNDSRERKSPKKDPLASSSSSFKRSRGSRSPAETSSKELKKRTEMELKFVENEADLVNLQPNEEKGKEKKHDKNDSPKHSNSDSKEKKAELSTLTPETLSKKKFISGLHELSVKSSNSDSMKANTTDEQEEPPPENKRHRSEYDCAEVTELSKSQNERQNFSSPMVRLKNETVKIDGAATMVTAAEAASVELEEKKKSQNDERSAMDEDESLELDLSGGRSKVQIDKQRSKESSSKKHHRSSEKKNRTVELSKSFEKGSSSSSRRKPRKKNDRSPTPDRKEDRHRRTKYQQDAVELSKRSRKVESSGQDRKEKYSKRGKRKSKRTSSRHGRSTRRVRSSSSSSSSTTTSSTDSRS</sequence>
<feature type="compositionally biased region" description="Low complexity" evidence="7">
    <location>
        <begin position="1169"/>
        <end position="1186"/>
    </location>
</feature>
<feature type="domain" description="RRM" evidence="8">
    <location>
        <begin position="627"/>
        <end position="703"/>
    </location>
</feature>
<feature type="compositionally biased region" description="Basic and acidic residues" evidence="7">
    <location>
        <begin position="866"/>
        <end position="882"/>
    </location>
</feature>
<dbReference type="SUPFAM" id="SSF47616">
    <property type="entry name" value="GST C-terminal domain-like"/>
    <property type="match status" value="2"/>
</dbReference>
<dbReference type="FunFam" id="3.40.30.10:FF:000168">
    <property type="entry name" value="Glutathione S-transferase 2"/>
    <property type="match status" value="1"/>
</dbReference>
<feature type="compositionally biased region" description="Basic and acidic residues" evidence="7">
    <location>
        <begin position="893"/>
        <end position="921"/>
    </location>
</feature>
<dbReference type="InterPro" id="IPR012677">
    <property type="entry name" value="Nucleotide-bd_a/b_plait_sf"/>
</dbReference>
<feature type="compositionally biased region" description="Basic and acidic residues" evidence="7">
    <location>
        <begin position="1103"/>
        <end position="1112"/>
    </location>
</feature>
<evidence type="ECO:0000313" key="12">
    <source>
        <dbReference type="Proteomes" id="UP000054653"/>
    </source>
</evidence>
<dbReference type="PROSITE" id="PS50102">
    <property type="entry name" value="RRM"/>
    <property type="match status" value="1"/>
</dbReference>
<feature type="compositionally biased region" description="Polar residues" evidence="7">
    <location>
        <begin position="982"/>
        <end position="994"/>
    </location>
</feature>
<dbReference type="GO" id="GO:0005829">
    <property type="term" value="C:cytosol"/>
    <property type="evidence" value="ECO:0007669"/>
    <property type="project" value="TreeGrafter"/>
</dbReference>
<evidence type="ECO:0000259" key="10">
    <source>
        <dbReference type="PROSITE" id="PS50405"/>
    </source>
</evidence>
<dbReference type="PANTHER" id="PTHR11571">
    <property type="entry name" value="GLUTATHIONE S-TRANSFERASE"/>
    <property type="match status" value="1"/>
</dbReference>
<dbReference type="InterPro" id="IPR035979">
    <property type="entry name" value="RBD_domain_sf"/>
</dbReference>
<name>A0A0V1CPL9_TRIBR</name>
<feature type="region of interest" description="Disordered" evidence="7">
    <location>
        <begin position="1019"/>
        <end position="1186"/>
    </location>
</feature>
<feature type="compositionally biased region" description="Basic and acidic residues" evidence="7">
    <location>
        <begin position="823"/>
        <end position="845"/>
    </location>
</feature>
<dbReference type="InterPro" id="IPR036282">
    <property type="entry name" value="Glutathione-S-Trfase_C_sf"/>
</dbReference>
<dbReference type="Pfam" id="PF02798">
    <property type="entry name" value="GST_N"/>
    <property type="match status" value="2"/>
</dbReference>
<reference evidence="11 12" key="1">
    <citation type="submission" date="2015-01" db="EMBL/GenBank/DDBJ databases">
        <title>Evolution of Trichinella species and genotypes.</title>
        <authorList>
            <person name="Korhonen P.K."/>
            <person name="Edoardo P."/>
            <person name="Giuseppe L.R."/>
            <person name="Gasser R.B."/>
        </authorList>
    </citation>
    <scope>NUCLEOTIDE SEQUENCE [LARGE SCALE GENOMIC DNA]</scope>
    <source>
        <strain evidence="11">ISS120</strain>
    </source>
</reference>
<feature type="domain" description="GST N-terminal" evidence="9">
    <location>
        <begin position="59"/>
        <end position="137"/>
    </location>
</feature>
<gene>
    <name evidence="11" type="primary">rsp-7</name>
    <name evidence="11" type="ORF">T03_13053</name>
</gene>
<keyword evidence="6" id="KW-0694">RNA-binding</keyword>
<dbReference type="EMBL" id="JYDI01000130">
    <property type="protein sequence ID" value="KRY51241.1"/>
    <property type="molecule type" value="Genomic_DNA"/>
</dbReference>
<dbReference type="FunFam" id="1.20.1050.10:FF:000020">
    <property type="entry name" value="Glutathione S-transferase P 1"/>
    <property type="match status" value="2"/>
</dbReference>
<feature type="compositionally biased region" description="Polar residues" evidence="7">
    <location>
        <begin position="944"/>
        <end position="957"/>
    </location>
</feature>
<evidence type="ECO:0000256" key="5">
    <source>
        <dbReference type="ARBA" id="ARBA00032759"/>
    </source>
</evidence>
<dbReference type="AlphaFoldDB" id="A0A0V1CPL9"/>
<comment type="similarity">
    <text evidence="1">Belongs to the GST superfamily. Pi family.</text>
</comment>
<dbReference type="GO" id="GO:0003723">
    <property type="term" value="F:RNA binding"/>
    <property type="evidence" value="ECO:0007669"/>
    <property type="project" value="UniProtKB-UniRule"/>
</dbReference>
<dbReference type="Gene3D" id="1.20.1050.130">
    <property type="match status" value="1"/>
</dbReference>
<dbReference type="SUPFAM" id="SSF54928">
    <property type="entry name" value="RNA-binding domain, RBD"/>
    <property type="match status" value="2"/>
</dbReference>
<keyword evidence="12" id="KW-1185">Reference proteome</keyword>
<dbReference type="Gene3D" id="1.20.1050.10">
    <property type="match status" value="1"/>
</dbReference>
<comment type="caution">
    <text evidence="11">The sequence shown here is derived from an EMBL/GenBank/DDBJ whole genome shotgun (WGS) entry which is preliminary data.</text>
</comment>
<evidence type="ECO:0000256" key="7">
    <source>
        <dbReference type="SAM" id="MobiDB-lite"/>
    </source>
</evidence>
<dbReference type="Pfam" id="PF14497">
    <property type="entry name" value="GST_C_3"/>
    <property type="match status" value="2"/>
</dbReference>
<dbReference type="CDD" id="cd03039">
    <property type="entry name" value="GST_N_Sigma_like"/>
    <property type="match status" value="1"/>
</dbReference>
<feature type="compositionally biased region" description="Basic and acidic residues" evidence="7">
    <location>
        <begin position="1126"/>
        <end position="1143"/>
    </location>
</feature>
<dbReference type="SFLD" id="SFLDS00019">
    <property type="entry name" value="Glutathione_Transferase_(cytos"/>
    <property type="match status" value="2"/>
</dbReference>
<dbReference type="InterPro" id="IPR010987">
    <property type="entry name" value="Glutathione-S-Trfase_C-like"/>
</dbReference>
<dbReference type="CDD" id="cd12259">
    <property type="entry name" value="RRM_SRSF11_SREK1"/>
    <property type="match status" value="1"/>
</dbReference>
<dbReference type="SMART" id="SM00360">
    <property type="entry name" value="RRM"/>
    <property type="match status" value="2"/>
</dbReference>
<evidence type="ECO:0000256" key="1">
    <source>
        <dbReference type="ARBA" id="ARBA00007297"/>
    </source>
</evidence>
<feature type="compositionally biased region" description="Basic residues" evidence="7">
    <location>
        <begin position="1144"/>
        <end position="1168"/>
    </location>
</feature>
<dbReference type="GO" id="GO:0006749">
    <property type="term" value="P:glutathione metabolic process"/>
    <property type="evidence" value="ECO:0007669"/>
    <property type="project" value="TreeGrafter"/>
</dbReference>
<evidence type="ECO:0000313" key="11">
    <source>
        <dbReference type="EMBL" id="KRY51241.1"/>
    </source>
</evidence>
<accession>A0A0V1CPL9</accession>
<dbReference type="Proteomes" id="UP000054653">
    <property type="component" value="Unassembled WGS sequence"/>
</dbReference>
<evidence type="ECO:0000256" key="2">
    <source>
        <dbReference type="ARBA" id="ARBA00011738"/>
    </source>
</evidence>
<dbReference type="InterPro" id="IPR040079">
    <property type="entry name" value="Glutathione_S-Trfase"/>
</dbReference>
<feature type="domain" description="GST C-terminal" evidence="10">
    <location>
        <begin position="350"/>
        <end position="469"/>
    </location>
</feature>
<dbReference type="InterPro" id="IPR004046">
    <property type="entry name" value="GST_C"/>
</dbReference>
<feature type="compositionally biased region" description="Basic and acidic residues" evidence="7">
    <location>
        <begin position="1074"/>
        <end position="1087"/>
    </location>
</feature>
<feature type="domain" description="GST N-terminal" evidence="9">
    <location>
        <begin position="272"/>
        <end position="349"/>
    </location>
</feature>
<dbReference type="InterPro" id="IPR050213">
    <property type="entry name" value="GST_superfamily"/>
</dbReference>
<evidence type="ECO:0000259" key="8">
    <source>
        <dbReference type="PROSITE" id="PS50102"/>
    </source>
</evidence>
<dbReference type="InterPro" id="IPR036249">
    <property type="entry name" value="Thioredoxin-like_sf"/>
</dbReference>
<dbReference type="Gene3D" id="3.30.70.330">
    <property type="match status" value="2"/>
</dbReference>
<keyword evidence="4" id="KW-0808">Transferase</keyword>
<dbReference type="Pfam" id="PF00076">
    <property type="entry name" value="RRM_1"/>
    <property type="match status" value="1"/>
</dbReference>
<feature type="non-terminal residue" evidence="11">
    <location>
        <position position="1"/>
    </location>
</feature>
<evidence type="ECO:0000259" key="9">
    <source>
        <dbReference type="PROSITE" id="PS50404"/>
    </source>
</evidence>
<dbReference type="PROSITE" id="PS50405">
    <property type="entry name" value="GST_CTER"/>
    <property type="match status" value="2"/>
</dbReference>
<dbReference type="InterPro" id="IPR004045">
    <property type="entry name" value="Glutathione_S-Trfase_N"/>
</dbReference>
<dbReference type="SUPFAM" id="SSF52833">
    <property type="entry name" value="Thioredoxin-like"/>
    <property type="match status" value="2"/>
</dbReference>
<feature type="compositionally biased region" description="Basic and acidic residues" evidence="7">
    <location>
        <begin position="1054"/>
        <end position="1066"/>
    </location>
</feature>
<dbReference type="SFLD" id="SFLDG01205">
    <property type="entry name" value="AMPS.1"/>
    <property type="match status" value="1"/>
</dbReference>
<feature type="compositionally biased region" description="Basic and acidic residues" evidence="7">
    <location>
        <begin position="1023"/>
        <end position="1037"/>
    </location>
</feature>
<organism evidence="11 12">
    <name type="scientific">Trichinella britovi</name>
    <name type="common">Parasitic roundworm</name>
    <dbReference type="NCBI Taxonomy" id="45882"/>
    <lineage>
        <taxon>Eukaryota</taxon>
        <taxon>Metazoa</taxon>
        <taxon>Ecdysozoa</taxon>
        <taxon>Nematoda</taxon>
        <taxon>Enoplea</taxon>
        <taxon>Dorylaimia</taxon>
        <taxon>Trichinellida</taxon>
        <taxon>Trichinellidae</taxon>
        <taxon>Trichinella</taxon>
    </lineage>
</organism>
<dbReference type="EC" id="2.5.1.18" evidence="3"/>
<dbReference type="GO" id="GO:0004364">
    <property type="term" value="F:glutathione transferase activity"/>
    <property type="evidence" value="ECO:0007669"/>
    <property type="project" value="UniProtKB-EC"/>
</dbReference>
<dbReference type="PANTHER" id="PTHR11571:SF141">
    <property type="entry name" value="GLUTATHIONE S-TRANSFERASE"/>
    <property type="match status" value="1"/>
</dbReference>
<comment type="subunit">
    <text evidence="2">Homodimer.</text>
</comment>
<feature type="compositionally biased region" description="Basic residues" evidence="7">
    <location>
        <begin position="796"/>
        <end position="812"/>
    </location>
</feature>
<feature type="compositionally biased region" description="Basic residues" evidence="7">
    <location>
        <begin position="755"/>
        <end position="772"/>
    </location>
</feature>
<dbReference type="SFLD" id="SFLDG00363">
    <property type="entry name" value="AMPS_(cytGST):_Alpha-__Mu-__Pi"/>
    <property type="match status" value="1"/>
</dbReference>
<dbReference type="CDD" id="cd03076">
    <property type="entry name" value="GST_N_Pi"/>
    <property type="match status" value="1"/>
</dbReference>
<dbReference type="Gene3D" id="3.40.30.10">
    <property type="entry name" value="Glutaredoxin"/>
    <property type="match status" value="1"/>
</dbReference>
<protein>
    <recommendedName>
        <fullName evidence="3">glutathione transferase</fullName>
        <ecNumber evidence="3">2.5.1.18</ecNumber>
    </recommendedName>
    <alternativeName>
        <fullName evidence="5">GST class-pi</fullName>
    </alternativeName>
</protein>
<proteinExistence type="inferred from homology"/>
<evidence type="ECO:0000256" key="3">
    <source>
        <dbReference type="ARBA" id="ARBA00012452"/>
    </source>
</evidence>
<dbReference type="InterPro" id="IPR000504">
    <property type="entry name" value="RRM_dom"/>
</dbReference>
<feature type="domain" description="GST C-terminal" evidence="10">
    <location>
        <begin position="138"/>
        <end position="273"/>
    </location>
</feature>
<evidence type="ECO:0000256" key="4">
    <source>
        <dbReference type="ARBA" id="ARBA00022679"/>
    </source>
</evidence>